<dbReference type="GO" id="GO:0015658">
    <property type="term" value="F:branched-chain amino acid transmembrane transporter activity"/>
    <property type="evidence" value="ECO:0007669"/>
    <property type="project" value="InterPro"/>
</dbReference>
<keyword evidence="2" id="KW-1003">Cell membrane</keyword>
<feature type="transmembrane region" description="Helical" evidence="6">
    <location>
        <begin position="156"/>
        <end position="178"/>
    </location>
</feature>
<dbReference type="PANTHER" id="PTHR30482">
    <property type="entry name" value="HIGH-AFFINITY BRANCHED-CHAIN AMINO ACID TRANSPORT SYSTEM PERMEASE"/>
    <property type="match status" value="1"/>
</dbReference>
<accession>A0A0M4LQD0</accession>
<feature type="transmembrane region" description="Helical" evidence="6">
    <location>
        <begin position="350"/>
        <end position="369"/>
    </location>
</feature>
<dbReference type="PATRIC" id="fig|1125411.7.peg.1307"/>
<keyword evidence="8" id="KW-1185">Reference proteome</keyword>
<dbReference type="InterPro" id="IPR043428">
    <property type="entry name" value="LivM-like"/>
</dbReference>
<name>A0A0M4LQD0_9GAMM</name>
<dbReference type="EMBL" id="CP006911">
    <property type="protein sequence ID" value="ALE02234.1"/>
    <property type="molecule type" value="Genomic_DNA"/>
</dbReference>
<feature type="transmembrane region" description="Helical" evidence="6">
    <location>
        <begin position="327"/>
        <end position="344"/>
    </location>
</feature>
<gene>
    <name evidence="7" type="ORF">W908_06625</name>
</gene>
<evidence type="ECO:0000313" key="7">
    <source>
        <dbReference type="EMBL" id="ALE02234.1"/>
    </source>
</evidence>
<feature type="transmembrane region" description="Helical" evidence="6">
    <location>
        <begin position="272"/>
        <end position="297"/>
    </location>
</feature>
<dbReference type="CDD" id="cd06581">
    <property type="entry name" value="TM_PBP1_LivM_like"/>
    <property type="match status" value="1"/>
</dbReference>
<feature type="transmembrane region" description="Helical" evidence="6">
    <location>
        <begin position="422"/>
        <end position="442"/>
    </location>
</feature>
<feature type="transmembrane region" description="Helical" evidence="6">
    <location>
        <begin position="381"/>
        <end position="402"/>
    </location>
</feature>
<evidence type="ECO:0000256" key="6">
    <source>
        <dbReference type="SAM" id="Phobius"/>
    </source>
</evidence>
<dbReference type="PANTHER" id="PTHR30482:SF10">
    <property type="entry name" value="HIGH-AFFINITY BRANCHED-CHAIN AMINO ACID TRANSPORT PROTEIN BRAE"/>
    <property type="match status" value="1"/>
</dbReference>
<dbReference type="GO" id="GO:0005886">
    <property type="term" value="C:plasma membrane"/>
    <property type="evidence" value="ECO:0007669"/>
    <property type="project" value="UniProtKB-SubCell"/>
</dbReference>
<dbReference type="AlphaFoldDB" id="A0A0M4LQD0"/>
<feature type="transmembrane region" description="Helical" evidence="6">
    <location>
        <begin position="119"/>
        <end position="136"/>
    </location>
</feature>
<proteinExistence type="predicted"/>
<dbReference type="STRING" id="1125411.W908_06625"/>
<dbReference type="RefSeq" id="WP_053820441.1">
    <property type="nucleotide sequence ID" value="NZ_CP006911.1"/>
</dbReference>
<sequence length="454" mass="49746">MNTLFQANKAIAYFTIMALVLLFVGLNQSWALALGIINMSLISAIMALGVNIQWGYAGLMNVGIMGFAALGGVSVVLIAQQPVTEAVDAGGIKMLIALIMGAATITAGILLNRRGVNKWLIAAIVVTGYLFTRYYFSEAADIIEKVDPAITGYLGGFGLPIAFSWIVGGVIAAGAAWWVGKITLGLRTDYLAIATLGISEIILYVIKNEDWFVRGLKNVYGLPRPVPYEVEMQQSEWFQNVVTWIHKSELQLLSQTEQIDKLSDYVREAAVVFVKLCYSGLFIAILVALIVLSNLALNSPWGRKVRAIRDNEVAASAMGKDIKRQHLQIFVLGSAIVGIAGALLVTYDGIFIPTAYLPLRFTFLIWVMVILGGSGNNMGSVLGAFIIWFIWIQSGPMGLWFVEMLSNNMSEGSTSLEFIEDRVHYLRLVFMGTILLLIMRFSPSGLLPEKNKEL</sequence>
<evidence type="ECO:0000256" key="4">
    <source>
        <dbReference type="ARBA" id="ARBA00022989"/>
    </source>
</evidence>
<protein>
    <submittedName>
        <fullName evidence="7">Branched-chain amino acid ABC transporter permease</fullName>
    </submittedName>
</protein>
<dbReference type="Pfam" id="PF02653">
    <property type="entry name" value="BPD_transp_2"/>
    <property type="match status" value="1"/>
</dbReference>
<dbReference type="Proteomes" id="UP000068905">
    <property type="component" value="Chromosome"/>
</dbReference>
<keyword evidence="4 6" id="KW-1133">Transmembrane helix</keyword>
<organism evidence="7 8">
    <name type="scientific">Candidatus Pseudothioglobus singularis PS1</name>
    <dbReference type="NCBI Taxonomy" id="1125411"/>
    <lineage>
        <taxon>Bacteria</taxon>
        <taxon>Pseudomonadati</taxon>
        <taxon>Pseudomonadota</taxon>
        <taxon>Gammaproteobacteria</taxon>
        <taxon>Candidatus Pseudothioglobaceae</taxon>
        <taxon>Candidatus Pseudothioglobus</taxon>
    </lineage>
</organism>
<evidence type="ECO:0000256" key="1">
    <source>
        <dbReference type="ARBA" id="ARBA00004429"/>
    </source>
</evidence>
<dbReference type="KEGG" id="tsn:W908_06625"/>
<reference evidence="7 8" key="1">
    <citation type="journal article" date="2015" name="Genome Announc.">
        <title>Genome Sequence of 'Candidatus Thioglobus singularis' Strain PS1, a Mixotroph from the SUP05 Clade of Marine Gammaproteobacteria.</title>
        <authorList>
            <person name="Marshall K.T."/>
            <person name="Morris R.M."/>
        </authorList>
    </citation>
    <scope>NUCLEOTIDE SEQUENCE [LARGE SCALE GENOMIC DNA]</scope>
    <source>
        <strain evidence="7 8">PS1</strain>
    </source>
</reference>
<feature type="transmembrane region" description="Helical" evidence="6">
    <location>
        <begin position="30"/>
        <end position="52"/>
    </location>
</feature>
<feature type="transmembrane region" description="Helical" evidence="6">
    <location>
        <begin position="91"/>
        <end position="112"/>
    </location>
</feature>
<keyword evidence="5 6" id="KW-0472">Membrane</keyword>
<evidence type="ECO:0000256" key="2">
    <source>
        <dbReference type="ARBA" id="ARBA00022475"/>
    </source>
</evidence>
<dbReference type="InterPro" id="IPR001851">
    <property type="entry name" value="ABC_transp_permease"/>
</dbReference>
<comment type="subcellular location">
    <subcellularLocation>
        <location evidence="1">Cell inner membrane</location>
        <topology evidence="1">Multi-pass membrane protein</topology>
    </subcellularLocation>
</comment>
<evidence type="ECO:0000313" key="8">
    <source>
        <dbReference type="Proteomes" id="UP000068905"/>
    </source>
</evidence>
<feature type="transmembrane region" description="Helical" evidence="6">
    <location>
        <begin position="7"/>
        <end position="24"/>
    </location>
</feature>
<keyword evidence="3 6" id="KW-0812">Transmembrane</keyword>
<feature type="transmembrane region" description="Helical" evidence="6">
    <location>
        <begin position="59"/>
        <end position="79"/>
    </location>
</feature>
<evidence type="ECO:0000256" key="5">
    <source>
        <dbReference type="ARBA" id="ARBA00023136"/>
    </source>
</evidence>
<evidence type="ECO:0000256" key="3">
    <source>
        <dbReference type="ARBA" id="ARBA00022692"/>
    </source>
</evidence>